<dbReference type="InterPro" id="IPR006102">
    <property type="entry name" value="Ig-like_GH2"/>
</dbReference>
<evidence type="ECO:0000256" key="2">
    <source>
        <dbReference type="ARBA" id="ARBA00001913"/>
    </source>
</evidence>
<evidence type="ECO:0000256" key="7">
    <source>
        <dbReference type="ARBA" id="ARBA00022837"/>
    </source>
</evidence>
<dbReference type="Pfam" id="PF02836">
    <property type="entry name" value="Glyco_hydro_2_C"/>
    <property type="match status" value="1"/>
</dbReference>
<dbReference type="PANTHER" id="PTHR46323:SF2">
    <property type="entry name" value="BETA-GALACTOSIDASE"/>
    <property type="match status" value="1"/>
</dbReference>
<dbReference type="SUPFAM" id="SSF49303">
    <property type="entry name" value="beta-Galactosidase/glucuronidase domain"/>
    <property type="match status" value="2"/>
</dbReference>
<dbReference type="Gene3D" id="2.70.98.10">
    <property type="match status" value="1"/>
</dbReference>
<dbReference type="Pfam" id="PF00703">
    <property type="entry name" value="Glyco_hydro_2"/>
    <property type="match status" value="1"/>
</dbReference>
<keyword evidence="7" id="KW-0106">Calcium</keyword>
<dbReference type="InterPro" id="IPR017853">
    <property type="entry name" value="GH"/>
</dbReference>
<evidence type="ECO:0000313" key="13">
    <source>
        <dbReference type="Proteomes" id="UP001153642"/>
    </source>
</evidence>
<evidence type="ECO:0000256" key="9">
    <source>
        <dbReference type="ARBA" id="ARBA00032230"/>
    </source>
</evidence>
<proteinExistence type="inferred from homology"/>
<keyword evidence="13" id="KW-1185">Reference proteome</keyword>
<dbReference type="InterPro" id="IPR011013">
    <property type="entry name" value="Gal_mutarotase_sf_dom"/>
</dbReference>
<feature type="domain" description="Beta galactosidase small chain/" evidence="11">
    <location>
        <begin position="767"/>
        <end position="1052"/>
    </location>
</feature>
<comment type="similarity">
    <text evidence="3 10">Belongs to the glycosyl hydrolase 2 family.</text>
</comment>
<reference evidence="12" key="1">
    <citation type="submission" date="2022-11" db="EMBL/GenBank/DDBJ databases">
        <title>High-quality draft genome sequence of Galbibacter sp. strain CMA-7.</title>
        <authorList>
            <person name="Wei L."/>
            <person name="Dong C."/>
            <person name="Shao Z."/>
        </authorList>
    </citation>
    <scope>NUCLEOTIDE SEQUENCE</scope>
    <source>
        <strain evidence="12">CMA-7</strain>
    </source>
</reference>
<evidence type="ECO:0000256" key="8">
    <source>
        <dbReference type="ARBA" id="ARBA00023295"/>
    </source>
</evidence>
<keyword evidence="6 10" id="KW-0378">Hydrolase</keyword>
<dbReference type="PROSITE" id="PS00719">
    <property type="entry name" value="GLYCOSYL_HYDROL_F2_1"/>
    <property type="match status" value="1"/>
</dbReference>
<dbReference type="SUPFAM" id="SSF49785">
    <property type="entry name" value="Galactose-binding domain-like"/>
    <property type="match status" value="1"/>
</dbReference>
<dbReference type="InterPro" id="IPR013783">
    <property type="entry name" value="Ig-like_fold"/>
</dbReference>
<dbReference type="InterPro" id="IPR006103">
    <property type="entry name" value="Glyco_hydro_2_cat"/>
</dbReference>
<protein>
    <recommendedName>
        <fullName evidence="5 10">Beta-galactosidase</fullName>
        <ecNumber evidence="5 10">3.2.1.23</ecNumber>
    </recommendedName>
    <alternativeName>
        <fullName evidence="9 10">Lactase</fullName>
    </alternativeName>
</protein>
<dbReference type="SMART" id="SM01038">
    <property type="entry name" value="Bgal_small_N"/>
    <property type="match status" value="1"/>
</dbReference>
<dbReference type="PRINTS" id="PR00132">
    <property type="entry name" value="GLHYDRLASE2"/>
</dbReference>
<comment type="catalytic activity">
    <reaction evidence="1 10">
        <text>Hydrolysis of terminal non-reducing beta-D-galactose residues in beta-D-galactosides.</text>
        <dbReference type="EC" id="3.2.1.23"/>
    </reaction>
</comment>
<dbReference type="InterPro" id="IPR032312">
    <property type="entry name" value="LacZ_4"/>
</dbReference>
<dbReference type="InterPro" id="IPR050347">
    <property type="entry name" value="Bact_Beta-galactosidase"/>
</dbReference>
<dbReference type="InterPro" id="IPR023230">
    <property type="entry name" value="Glyco_hydro_2_CS"/>
</dbReference>
<gene>
    <name evidence="12" type="ORF">OSR52_01840</name>
</gene>
<comment type="caution">
    <text evidence="12">The sequence shown here is derived from an EMBL/GenBank/DDBJ whole genome shotgun (WGS) entry which is preliminary data.</text>
</comment>
<keyword evidence="8 10" id="KW-0326">Glycosidase</keyword>
<dbReference type="InterPro" id="IPR008979">
    <property type="entry name" value="Galactose-bd-like_sf"/>
</dbReference>
<dbReference type="Gene3D" id="3.20.20.80">
    <property type="entry name" value="Glycosidases"/>
    <property type="match status" value="1"/>
</dbReference>
<dbReference type="Proteomes" id="UP001153642">
    <property type="component" value="Unassembled WGS sequence"/>
</dbReference>
<dbReference type="InterPro" id="IPR023232">
    <property type="entry name" value="Glyco_hydro_2_AS"/>
</dbReference>
<dbReference type="EMBL" id="JAPMUA010000001">
    <property type="protein sequence ID" value="MDG3584592.1"/>
    <property type="molecule type" value="Genomic_DNA"/>
</dbReference>
<dbReference type="EC" id="3.2.1.23" evidence="5 10"/>
<dbReference type="InterPro" id="IPR006101">
    <property type="entry name" value="Glyco_hydro_2"/>
</dbReference>
<evidence type="ECO:0000256" key="4">
    <source>
        <dbReference type="ARBA" id="ARBA00011245"/>
    </source>
</evidence>
<evidence type="ECO:0000256" key="5">
    <source>
        <dbReference type="ARBA" id="ARBA00012756"/>
    </source>
</evidence>
<dbReference type="PROSITE" id="PS00608">
    <property type="entry name" value="GLYCOSYL_HYDROL_F2_2"/>
    <property type="match status" value="1"/>
</dbReference>
<evidence type="ECO:0000259" key="11">
    <source>
        <dbReference type="SMART" id="SM01038"/>
    </source>
</evidence>
<evidence type="ECO:0000256" key="1">
    <source>
        <dbReference type="ARBA" id="ARBA00001412"/>
    </source>
</evidence>
<dbReference type="InterPro" id="IPR004199">
    <property type="entry name" value="B-gal_small/dom_5"/>
</dbReference>
<comment type="subunit">
    <text evidence="4">Monomer.</text>
</comment>
<dbReference type="Gene3D" id="2.60.120.260">
    <property type="entry name" value="Galactose-binding domain-like"/>
    <property type="match status" value="1"/>
</dbReference>
<sequence length="1056" mass="122903">MTTLPPNIKIIMLTLLSALYGFSQKHPEWEDLSVVSVNREEPHATFYVYNSLEEAKKNDFEKSENYKLLNGAWKFHFSSKPQDRPTTFHQMDFNVDNWEDIQVPGDWQLQGYDFPLYTNIEYPFPINPPYVNNSYNPVGSYKRKFTIPKTWNGKDVYLYFGGVNSAFYVWVNGKKVGYSEGAKTPAEFNVTPYLKKGENDLAVEVYRWSDASYLQDQDFWRLSGIERDVYLYAKPKISIKDFFIAASLDQSYTLGMYSANILLKNTSKSKNGCAIEVTLWDEEEVLYREEKQLMIKGEGNDSVYFAYELKNVKPWSAESPELYTSVITLKAEGEVLMSTSNKVGFRNVEIKGGNLLVNGQPIILKGVNRHEHDEYTGHVISKESMLRDIRLMKQNNINAVRTSHYPNDPYWYELCDTYGLYVYDEANIESHGFGYDEDKTPANKPEFEKMHHDRIYRMVERDKNHPSVIVWSMGNEAGDGPAFVNNYKWIKNRDASRPVHYERAELGENFKERHTDIIAWMYASLEDIDKNYIGKYPDRPFIWCEYAHAMGNSSGNLIDLWNYVYKHPQHQGGFIWDWVDQGLVKTDSSGTKYWAYGGDFAPSQYHNDGNFCMNGLVNPDRSPHPALFEVKDIYQNIDFTLKETLNYTFEVKNRFFFTNLKEYAFGYELIENGVGVKQGMLKSFDVAPQKSISFTVPDLANSLSKSKEYYINFYVKTIKQKGLVPHEYIIARKQIKLNHGVEYAKIQVASSLRGEKPRIEEDGEKIKIFNQRFSVEFDKKNGLLSSYKVNGYELIQRGPKINFWRAATDNDFGNGLPKRGHKWKKASEHYKISSCKILNASKENVSLEILYNIAEVYSTYRTVYTIYGDGRIKVDNKFMFGWEDSATPEEKKQGLSELPRFGMNIILPKEYNNVEWYGRGPHENYWDRRQSAFMGIYKAKVKDLYFPYSRPQENGYRTDNRWVKLTNEEGIGLLFSGVPTISFSAHHNYISDFDAGKKKQQRHTTDIIPRDLISLNIDYKQMGVAGDNSWGRRTYEKYRLKPVNCEYSYYIYPINK</sequence>
<evidence type="ECO:0000256" key="6">
    <source>
        <dbReference type="ARBA" id="ARBA00022801"/>
    </source>
</evidence>
<dbReference type="Pfam" id="PF16353">
    <property type="entry name" value="LacZ_4"/>
    <property type="match status" value="1"/>
</dbReference>
<dbReference type="PANTHER" id="PTHR46323">
    <property type="entry name" value="BETA-GALACTOSIDASE"/>
    <property type="match status" value="1"/>
</dbReference>
<comment type="cofactor">
    <cofactor evidence="2">
        <name>Ca(2+)</name>
        <dbReference type="ChEBI" id="CHEBI:29108"/>
    </cofactor>
</comment>
<dbReference type="InterPro" id="IPR006104">
    <property type="entry name" value="Glyco_hydro_2_N"/>
</dbReference>
<dbReference type="InterPro" id="IPR036156">
    <property type="entry name" value="Beta-gal/glucu_dom_sf"/>
</dbReference>
<evidence type="ECO:0000256" key="3">
    <source>
        <dbReference type="ARBA" id="ARBA00007401"/>
    </source>
</evidence>
<evidence type="ECO:0000313" key="12">
    <source>
        <dbReference type="EMBL" id="MDG3584592.1"/>
    </source>
</evidence>
<evidence type="ECO:0000256" key="10">
    <source>
        <dbReference type="RuleBase" id="RU361154"/>
    </source>
</evidence>
<accession>A0ABT6FMV3</accession>
<dbReference type="Pfam" id="PF02929">
    <property type="entry name" value="Bgal_small_N"/>
    <property type="match status" value="1"/>
</dbReference>
<name>A0ABT6FMV3_9FLAO</name>
<dbReference type="SUPFAM" id="SSF51445">
    <property type="entry name" value="(Trans)glycosidases"/>
    <property type="match status" value="1"/>
</dbReference>
<dbReference type="Pfam" id="PF02837">
    <property type="entry name" value="Glyco_hydro_2_N"/>
    <property type="match status" value="1"/>
</dbReference>
<organism evidence="12 13">
    <name type="scientific">Galbibacter pacificus</name>
    <dbReference type="NCBI Taxonomy" id="2996052"/>
    <lineage>
        <taxon>Bacteria</taxon>
        <taxon>Pseudomonadati</taxon>
        <taxon>Bacteroidota</taxon>
        <taxon>Flavobacteriia</taxon>
        <taxon>Flavobacteriales</taxon>
        <taxon>Flavobacteriaceae</taxon>
        <taxon>Galbibacter</taxon>
    </lineage>
</organism>
<dbReference type="SUPFAM" id="SSF74650">
    <property type="entry name" value="Galactose mutarotase-like"/>
    <property type="match status" value="1"/>
</dbReference>
<dbReference type="RefSeq" id="WP_277898351.1">
    <property type="nucleotide sequence ID" value="NZ_JAPMUA010000001.1"/>
</dbReference>
<dbReference type="Gene3D" id="2.60.40.10">
    <property type="entry name" value="Immunoglobulins"/>
    <property type="match status" value="2"/>
</dbReference>
<dbReference type="InterPro" id="IPR014718">
    <property type="entry name" value="GH-type_carb-bd"/>
</dbReference>